<keyword evidence="8" id="KW-1185">Reference proteome</keyword>
<gene>
    <name evidence="7" type="ORF">FC21_GL000044</name>
</gene>
<dbReference type="GO" id="GO:0005886">
    <property type="term" value="C:plasma membrane"/>
    <property type="evidence" value="ECO:0007669"/>
    <property type="project" value="TreeGrafter"/>
</dbReference>
<dbReference type="Gene3D" id="2.40.10.350">
    <property type="entry name" value="Rod shape-determining protein MreC, domain 2"/>
    <property type="match status" value="1"/>
</dbReference>
<dbReference type="PATRIC" id="fig|1423742.4.peg.51"/>
<organism evidence="7 8">
    <name type="scientific">Limosilactobacillus equigenerosi DSM 18793 = JCM 14505</name>
    <dbReference type="NCBI Taxonomy" id="1423742"/>
    <lineage>
        <taxon>Bacteria</taxon>
        <taxon>Bacillati</taxon>
        <taxon>Bacillota</taxon>
        <taxon>Bacilli</taxon>
        <taxon>Lactobacillales</taxon>
        <taxon>Lactobacillaceae</taxon>
        <taxon>Limosilactobacillus</taxon>
    </lineage>
</organism>
<evidence type="ECO:0000256" key="1">
    <source>
        <dbReference type="ARBA" id="ARBA00009369"/>
    </source>
</evidence>
<evidence type="ECO:0000256" key="2">
    <source>
        <dbReference type="ARBA" id="ARBA00013855"/>
    </source>
</evidence>
<keyword evidence="3 5" id="KW-0133">Cell shape</keyword>
<feature type="domain" description="Rod shape-determining protein MreC beta-barrel core" evidence="6">
    <location>
        <begin position="113"/>
        <end position="266"/>
    </location>
</feature>
<evidence type="ECO:0000256" key="4">
    <source>
        <dbReference type="ARBA" id="ARBA00032089"/>
    </source>
</evidence>
<sequence>MLSLLVALGLMAGSVGIRNNQATPTAVQQIGNTVASWFGGIVNYPMNSANGSVSSLGQLLNAYTENKALKRDVSTLQQTKLTNKTLAHENQQLRAQLKLTRSLTDYTTLNASVISRNPSAWQQQLIVSKGQVDGVRKNMAVLAGSGLIGRVAEVNPTTSKIELISSASESTNQFAVAVNNDQNQLVNGLITDYDLRTGTLVMSEVTSADAVKAGSKVTTNGLGGVTPKGLYVGKVVKTSKGSDGKIGRIYVKPATNLNDINYVTIAKLREE</sequence>
<dbReference type="PIRSF" id="PIRSF038471">
    <property type="entry name" value="MreC"/>
    <property type="match status" value="1"/>
</dbReference>
<comment type="caution">
    <text evidence="7">The sequence shown here is derived from an EMBL/GenBank/DDBJ whole genome shotgun (WGS) entry which is preliminary data.</text>
</comment>
<dbReference type="InterPro" id="IPR055342">
    <property type="entry name" value="MreC_beta-barrel_core"/>
</dbReference>
<dbReference type="NCBIfam" id="TIGR00219">
    <property type="entry name" value="mreC"/>
    <property type="match status" value="1"/>
</dbReference>
<dbReference type="Proteomes" id="UP000051084">
    <property type="component" value="Unassembled WGS sequence"/>
</dbReference>
<evidence type="ECO:0000313" key="8">
    <source>
        <dbReference type="Proteomes" id="UP000051084"/>
    </source>
</evidence>
<dbReference type="AlphaFoldDB" id="A0A0R1V3P1"/>
<reference evidence="7 8" key="1">
    <citation type="journal article" date="2015" name="Genome Announc.">
        <title>Expanding the biotechnology potential of lactobacilli through comparative genomics of 213 strains and associated genera.</title>
        <authorList>
            <person name="Sun Z."/>
            <person name="Harris H.M."/>
            <person name="McCann A."/>
            <person name="Guo C."/>
            <person name="Argimon S."/>
            <person name="Zhang W."/>
            <person name="Yang X."/>
            <person name="Jeffery I.B."/>
            <person name="Cooney J.C."/>
            <person name="Kagawa T.F."/>
            <person name="Liu W."/>
            <person name="Song Y."/>
            <person name="Salvetti E."/>
            <person name="Wrobel A."/>
            <person name="Rasinkangas P."/>
            <person name="Parkhill J."/>
            <person name="Rea M.C."/>
            <person name="O'Sullivan O."/>
            <person name="Ritari J."/>
            <person name="Douillard F.P."/>
            <person name="Paul Ross R."/>
            <person name="Yang R."/>
            <person name="Briner A.E."/>
            <person name="Felis G.E."/>
            <person name="de Vos W.M."/>
            <person name="Barrangou R."/>
            <person name="Klaenhammer T.R."/>
            <person name="Caufield P.W."/>
            <person name="Cui Y."/>
            <person name="Zhang H."/>
            <person name="O'Toole P.W."/>
        </authorList>
    </citation>
    <scope>NUCLEOTIDE SEQUENCE [LARGE SCALE GENOMIC DNA]</scope>
    <source>
        <strain evidence="7 8">DSM 18793</strain>
    </source>
</reference>
<dbReference type="GO" id="GO:0008360">
    <property type="term" value="P:regulation of cell shape"/>
    <property type="evidence" value="ECO:0007669"/>
    <property type="project" value="UniProtKB-KW"/>
</dbReference>
<protein>
    <recommendedName>
        <fullName evidence="2 5">Cell shape-determining protein MreC</fullName>
    </recommendedName>
    <alternativeName>
        <fullName evidence="4 5">Cell shape protein MreC</fullName>
    </alternativeName>
</protein>
<dbReference type="InterPro" id="IPR042177">
    <property type="entry name" value="Cell/Rod_1"/>
</dbReference>
<dbReference type="PANTHER" id="PTHR34138:SF1">
    <property type="entry name" value="CELL SHAPE-DETERMINING PROTEIN MREC"/>
    <property type="match status" value="1"/>
</dbReference>
<dbReference type="Gene3D" id="2.40.10.340">
    <property type="entry name" value="Rod shape-determining protein MreC, domain 1"/>
    <property type="match status" value="1"/>
</dbReference>
<dbReference type="InterPro" id="IPR042175">
    <property type="entry name" value="Cell/Rod_MreC_2"/>
</dbReference>
<dbReference type="EMBL" id="AZGC01000007">
    <property type="protein sequence ID" value="KRL96427.1"/>
    <property type="molecule type" value="Genomic_DNA"/>
</dbReference>
<evidence type="ECO:0000256" key="5">
    <source>
        <dbReference type="PIRNR" id="PIRNR038471"/>
    </source>
</evidence>
<comment type="function">
    <text evidence="5">Involved in formation and maintenance of cell shape.</text>
</comment>
<dbReference type="Pfam" id="PF04085">
    <property type="entry name" value="MreC"/>
    <property type="match status" value="1"/>
</dbReference>
<proteinExistence type="inferred from homology"/>
<evidence type="ECO:0000259" key="6">
    <source>
        <dbReference type="Pfam" id="PF04085"/>
    </source>
</evidence>
<dbReference type="STRING" id="417373.GCA_001570685_01220"/>
<name>A0A0R1V3P1_9LACO</name>
<evidence type="ECO:0000256" key="3">
    <source>
        <dbReference type="ARBA" id="ARBA00022960"/>
    </source>
</evidence>
<comment type="similarity">
    <text evidence="1 5">Belongs to the MreC family.</text>
</comment>
<accession>A0A0R1V3P1</accession>
<dbReference type="PANTHER" id="PTHR34138">
    <property type="entry name" value="CELL SHAPE-DETERMINING PROTEIN MREC"/>
    <property type="match status" value="1"/>
</dbReference>
<evidence type="ECO:0000313" key="7">
    <source>
        <dbReference type="EMBL" id="KRL96427.1"/>
    </source>
</evidence>
<dbReference type="InterPro" id="IPR007221">
    <property type="entry name" value="MreC"/>
</dbReference>